<dbReference type="Gene3D" id="1.10.510.10">
    <property type="entry name" value="Transferase(Phosphotransferase) domain 1"/>
    <property type="match status" value="1"/>
</dbReference>
<keyword evidence="5" id="KW-0808">Transferase</keyword>
<dbReference type="SMART" id="SM00220">
    <property type="entry name" value="S_TKc"/>
    <property type="match status" value="1"/>
</dbReference>
<evidence type="ECO:0000313" key="6">
    <source>
        <dbReference type="Proteomes" id="UP000010473"/>
    </source>
</evidence>
<dbReference type="AlphaFoldDB" id="K9XTK7"/>
<dbReference type="EMBL" id="CP003653">
    <property type="protein sequence ID" value="AFZ35873.1"/>
    <property type="molecule type" value="Genomic_DNA"/>
</dbReference>
<evidence type="ECO:0000313" key="5">
    <source>
        <dbReference type="EMBL" id="AFZ35873.1"/>
    </source>
</evidence>
<reference evidence="6" key="1">
    <citation type="journal article" date="2013" name="Proc. Natl. Acad. Sci. U.S.A.">
        <title>Improving the coverage of the cyanobacterial phylum using diversity-driven genome sequencing.</title>
        <authorList>
            <person name="Shih P.M."/>
            <person name="Wu D."/>
            <person name="Latifi A."/>
            <person name="Axen S.D."/>
            <person name="Fewer D.P."/>
            <person name="Talla E."/>
            <person name="Calteau A."/>
            <person name="Cai F."/>
            <person name="Tandeau de Marsac N."/>
            <person name="Rippka R."/>
            <person name="Herdman M."/>
            <person name="Sivonen K."/>
            <person name="Coursin T."/>
            <person name="Laurent T."/>
            <person name="Goodwin L."/>
            <person name="Nolan M."/>
            <person name="Davenport K.W."/>
            <person name="Han C.S."/>
            <person name="Rubin E.M."/>
            <person name="Eisen J.A."/>
            <person name="Woyke T."/>
            <person name="Gugger M."/>
            <person name="Kerfeld C.A."/>
        </authorList>
    </citation>
    <scope>NUCLEOTIDE SEQUENCE [LARGE SCALE GENOMIC DNA]</scope>
    <source>
        <strain evidence="6">ATCC 29371 / PCC 7437</strain>
    </source>
</reference>
<evidence type="ECO:0000259" key="4">
    <source>
        <dbReference type="PROSITE" id="PS50011"/>
    </source>
</evidence>
<accession>K9XTK7</accession>
<dbReference type="PROSITE" id="PS50011">
    <property type="entry name" value="PROTEIN_KINASE_DOM"/>
    <property type="match status" value="1"/>
</dbReference>
<dbReference type="PANTHER" id="PTHR24363:SF7">
    <property type="entry name" value="SERINE_THREONINE-PROTEIN KINASE-LIKE PROTEIN E"/>
    <property type="match status" value="1"/>
</dbReference>
<keyword evidence="1" id="KW-0547">Nucleotide-binding</keyword>
<organism evidence="5 6">
    <name type="scientific">Stanieria cyanosphaera (strain ATCC 29371 / PCC 7437)</name>
    <dbReference type="NCBI Taxonomy" id="111780"/>
    <lineage>
        <taxon>Bacteria</taxon>
        <taxon>Bacillati</taxon>
        <taxon>Cyanobacteriota</taxon>
        <taxon>Cyanophyceae</taxon>
        <taxon>Pleurocapsales</taxon>
        <taxon>Dermocarpellaceae</taxon>
        <taxon>Stanieria</taxon>
    </lineage>
</organism>
<dbReference type="Pfam" id="PF00069">
    <property type="entry name" value="Pkinase"/>
    <property type="match status" value="1"/>
</dbReference>
<evidence type="ECO:0000256" key="3">
    <source>
        <dbReference type="SAM" id="Phobius"/>
    </source>
</evidence>
<dbReference type="SUPFAM" id="SSF56112">
    <property type="entry name" value="Protein kinase-like (PK-like)"/>
    <property type="match status" value="1"/>
</dbReference>
<dbReference type="PATRIC" id="fig|111780.3.peg.2430"/>
<proteinExistence type="predicted"/>
<dbReference type="PANTHER" id="PTHR24363">
    <property type="entry name" value="SERINE/THREONINE PROTEIN KINASE"/>
    <property type="match status" value="1"/>
</dbReference>
<dbReference type="eggNOG" id="COG0515">
    <property type="taxonomic scope" value="Bacteria"/>
</dbReference>
<keyword evidence="3" id="KW-0812">Transmembrane</keyword>
<dbReference type="GO" id="GO:0004674">
    <property type="term" value="F:protein serine/threonine kinase activity"/>
    <property type="evidence" value="ECO:0007669"/>
    <property type="project" value="UniProtKB-KW"/>
</dbReference>
<dbReference type="Proteomes" id="UP000010473">
    <property type="component" value="Chromosome"/>
</dbReference>
<dbReference type="RefSeq" id="WP_015193541.1">
    <property type="nucleotide sequence ID" value="NC_019748.1"/>
</dbReference>
<protein>
    <submittedName>
        <fullName evidence="5">Serine/threonine protein kinase</fullName>
    </submittedName>
</protein>
<keyword evidence="3" id="KW-0472">Membrane</keyword>
<evidence type="ECO:0000256" key="2">
    <source>
        <dbReference type="ARBA" id="ARBA00022840"/>
    </source>
</evidence>
<gene>
    <name evidence="5" type="ordered locus">Sta7437_2332</name>
</gene>
<dbReference type="KEGG" id="scs:Sta7437_2332"/>
<dbReference type="Gene3D" id="3.30.200.20">
    <property type="entry name" value="Phosphorylase Kinase, domain 1"/>
    <property type="match status" value="1"/>
</dbReference>
<dbReference type="InterPro" id="IPR000719">
    <property type="entry name" value="Prot_kinase_dom"/>
</dbReference>
<feature type="domain" description="Protein kinase" evidence="4">
    <location>
        <begin position="10"/>
        <end position="266"/>
    </location>
</feature>
<keyword evidence="6" id="KW-1185">Reference proteome</keyword>
<dbReference type="InterPro" id="IPR008271">
    <property type="entry name" value="Ser/Thr_kinase_AS"/>
</dbReference>
<dbReference type="HOGENOM" id="CLU_000288_135_7_3"/>
<evidence type="ECO:0000256" key="1">
    <source>
        <dbReference type="ARBA" id="ARBA00022741"/>
    </source>
</evidence>
<dbReference type="CDD" id="cd14014">
    <property type="entry name" value="STKc_PknB_like"/>
    <property type="match status" value="1"/>
</dbReference>
<name>K9XTK7_STAC7</name>
<keyword evidence="5" id="KW-0418">Kinase</keyword>
<keyword evidence="3" id="KW-1133">Transmembrane helix</keyword>
<feature type="transmembrane region" description="Helical" evidence="3">
    <location>
        <begin position="339"/>
        <end position="365"/>
    </location>
</feature>
<keyword evidence="5" id="KW-0723">Serine/threonine-protein kinase</keyword>
<dbReference type="InterPro" id="IPR011009">
    <property type="entry name" value="Kinase-like_dom_sf"/>
</dbReference>
<dbReference type="STRING" id="111780.Sta7437_2332"/>
<keyword evidence="2" id="KW-0067">ATP-binding</keyword>
<dbReference type="GO" id="GO:0005524">
    <property type="term" value="F:ATP binding"/>
    <property type="evidence" value="ECO:0007669"/>
    <property type="project" value="UniProtKB-KW"/>
</dbReference>
<sequence length="460" mass="52498">MINILLKNRYLIQQQLGKRGGRETFLAQDQITQQLVVIKFLKFGLDFEWEHLKLFEREAQTLQNISHPAIAQYLDYFEIDLPNCQGFALVQSYIQAQSLTEQIQQGRNFSESEVKQIAAKILEILIYLHNRKPPIIHRDIKPSNILLTKSFENNIGEIYLIDFGSVQNVVAREGGTITIVGTYGYMPPEQFGDRCVPASDLYSLGATLIYLITGIQPADLPQQEGKIQFETGVNLSIELTAWLRKMTEPSLDKRFNSAQLALQELNNPSKKYQNNIVISQPIDSQINLYKTQEKIEITVPPAGFNPGLIGLTTFAIAWNSFIAFWTYNAVFIAPFPINIIFGLFSLPFWTAGLGMVGGILFTLFGKKKLIINQQRIAFIYQLFQFKYQNPKPSPTAGIIKIQRHNYLHLQNSDSESTKFSPTLQIWVGKNKYQLDSLSEPELDWLAQELSDWLNLPIVRD</sequence>
<dbReference type="PROSITE" id="PS00108">
    <property type="entry name" value="PROTEIN_KINASE_ST"/>
    <property type="match status" value="1"/>
</dbReference>
<feature type="transmembrane region" description="Helical" evidence="3">
    <location>
        <begin position="308"/>
        <end position="327"/>
    </location>
</feature>